<keyword evidence="2" id="KW-0255">Endonuclease</keyword>
<dbReference type="AlphaFoldDB" id="A0A2W5MYX4"/>
<sequence length="103" mass="11337">MKTAGSRLKATDGRRLGVGPKIADAHYGKAEHRAWRAEVLRRAMFCCQHPGCTATVYTTRLYADHIVELKDGGDPLDPENGQALCGAHHTRKTIAERAKRARA</sequence>
<organism evidence="2 3">
    <name type="scientific">Ancylobacter novellus</name>
    <name type="common">Thiobacillus novellus</name>
    <dbReference type="NCBI Taxonomy" id="921"/>
    <lineage>
        <taxon>Bacteria</taxon>
        <taxon>Pseudomonadati</taxon>
        <taxon>Pseudomonadota</taxon>
        <taxon>Alphaproteobacteria</taxon>
        <taxon>Hyphomicrobiales</taxon>
        <taxon>Xanthobacteraceae</taxon>
        <taxon>Ancylobacter</taxon>
    </lineage>
</organism>
<comment type="caution">
    <text evidence="2">The sequence shown here is derived from an EMBL/GenBank/DDBJ whole genome shotgun (WGS) entry which is preliminary data.</text>
</comment>
<dbReference type="InterPro" id="IPR003615">
    <property type="entry name" value="HNH_nuc"/>
</dbReference>
<dbReference type="Proteomes" id="UP000249577">
    <property type="component" value="Unassembled WGS sequence"/>
</dbReference>
<keyword evidence="2" id="KW-0378">Hydrolase</keyword>
<proteinExistence type="predicted"/>
<dbReference type="Gene3D" id="1.10.30.50">
    <property type="match status" value="1"/>
</dbReference>
<evidence type="ECO:0000313" key="2">
    <source>
        <dbReference type="EMBL" id="PZQ18940.1"/>
    </source>
</evidence>
<dbReference type="GO" id="GO:0003676">
    <property type="term" value="F:nucleic acid binding"/>
    <property type="evidence" value="ECO:0007669"/>
    <property type="project" value="InterPro"/>
</dbReference>
<evidence type="ECO:0000259" key="1">
    <source>
        <dbReference type="SMART" id="SM00507"/>
    </source>
</evidence>
<dbReference type="GO" id="GO:0004519">
    <property type="term" value="F:endonuclease activity"/>
    <property type="evidence" value="ECO:0007669"/>
    <property type="project" value="UniProtKB-KW"/>
</dbReference>
<dbReference type="CDD" id="cd00085">
    <property type="entry name" value="HNHc"/>
    <property type="match status" value="1"/>
</dbReference>
<reference evidence="2 3" key="1">
    <citation type="submission" date="2017-08" db="EMBL/GenBank/DDBJ databases">
        <title>Infants hospitalized years apart are colonized by the same room-sourced microbial strains.</title>
        <authorList>
            <person name="Brooks B."/>
            <person name="Olm M.R."/>
            <person name="Firek B.A."/>
            <person name="Baker R."/>
            <person name="Thomas B.C."/>
            <person name="Morowitz M.J."/>
            <person name="Banfield J.F."/>
        </authorList>
    </citation>
    <scope>NUCLEOTIDE SEQUENCE [LARGE SCALE GENOMIC DNA]</scope>
    <source>
        <strain evidence="2">S2_005_003_R2_43</strain>
    </source>
</reference>
<gene>
    <name evidence="2" type="ORF">DI565_00610</name>
</gene>
<feature type="domain" description="HNH nuclease" evidence="1">
    <location>
        <begin position="34"/>
        <end position="90"/>
    </location>
</feature>
<dbReference type="EMBL" id="QFPN01000001">
    <property type="protein sequence ID" value="PZQ18940.1"/>
    <property type="molecule type" value="Genomic_DNA"/>
</dbReference>
<protein>
    <submittedName>
        <fullName evidence="2">HNH endonuclease</fullName>
    </submittedName>
</protein>
<evidence type="ECO:0000313" key="3">
    <source>
        <dbReference type="Proteomes" id="UP000249577"/>
    </source>
</evidence>
<name>A0A2W5MYX4_ANCNO</name>
<accession>A0A2W5MYX4</accession>
<keyword evidence="2" id="KW-0540">Nuclease</keyword>
<dbReference type="GO" id="GO:0008270">
    <property type="term" value="F:zinc ion binding"/>
    <property type="evidence" value="ECO:0007669"/>
    <property type="project" value="InterPro"/>
</dbReference>
<dbReference type="InterPro" id="IPR002711">
    <property type="entry name" value="HNH"/>
</dbReference>
<dbReference type="Pfam" id="PF01844">
    <property type="entry name" value="HNH"/>
    <property type="match status" value="1"/>
</dbReference>
<dbReference type="SMART" id="SM00507">
    <property type="entry name" value="HNHc"/>
    <property type="match status" value="1"/>
</dbReference>